<keyword evidence="2" id="KW-0472">Membrane</keyword>
<sequence length="516" mass="58170">MKQGHEDTMIGSHPGGRVTASSVRCSIFEYLVVLQIASPRNSEVFGNHGLAFREHQPCHFWSSTIGSVTYGVLELLFIPILSHIAYPEDLFLNSLRVVALSHQQWSGFDCTMIQRQKRRIAKVLTCFVLQSIGYLISLVLRLLVRDSYRVKNSKKSKKMNTTPGYSSLPGEELNLEDMSPVAILDGMELGTLASLAPVTKTIEAENVKVVGVDQIDQIASPRNSEVFGNHGLAFREHQPCHFWSSTIGSVTYGVLELLFIPILSHIAYPEDLFLNSLRVVALSHQQWSGFDCTMIQRQKRRIAKVLTCFVLQSIGYLISLVLRLLVRDSYRVKNSKKSKKMNTTPGYSSLPGEELNLEDMSPVAILDGMELGTLASLAPVTKTIEAENVKVVGVDQIDQVSEASRSKKKKKGKSSKISRADHAAEQEDYFDGSQSLRDRIDQAEILETNRESPAKERQKTKKRTVEMRQKKFAENRVRELVGMDKMITSKSRSSLCRLRSFVTPFFIYIIFVRYKK</sequence>
<dbReference type="Proteomes" id="UP000712600">
    <property type="component" value="Unassembled WGS sequence"/>
</dbReference>
<organism evidence="3 4">
    <name type="scientific">Brassica cretica</name>
    <name type="common">Mustard</name>
    <dbReference type="NCBI Taxonomy" id="69181"/>
    <lineage>
        <taxon>Eukaryota</taxon>
        <taxon>Viridiplantae</taxon>
        <taxon>Streptophyta</taxon>
        <taxon>Embryophyta</taxon>
        <taxon>Tracheophyta</taxon>
        <taxon>Spermatophyta</taxon>
        <taxon>Magnoliopsida</taxon>
        <taxon>eudicotyledons</taxon>
        <taxon>Gunneridae</taxon>
        <taxon>Pentapetalae</taxon>
        <taxon>rosids</taxon>
        <taxon>malvids</taxon>
        <taxon>Brassicales</taxon>
        <taxon>Brassicaceae</taxon>
        <taxon>Brassiceae</taxon>
        <taxon>Brassica</taxon>
    </lineage>
</organism>
<evidence type="ECO:0000313" key="4">
    <source>
        <dbReference type="Proteomes" id="UP000712600"/>
    </source>
</evidence>
<protein>
    <submittedName>
        <fullName evidence="3">Uncharacterized protein</fullName>
    </submittedName>
</protein>
<reference evidence="3" key="1">
    <citation type="submission" date="2019-12" db="EMBL/GenBank/DDBJ databases">
        <title>Genome sequencing and annotation of Brassica cretica.</title>
        <authorList>
            <person name="Studholme D.J."/>
            <person name="Sarris P."/>
        </authorList>
    </citation>
    <scope>NUCLEOTIDE SEQUENCE</scope>
    <source>
        <strain evidence="3">PFS-109/04</strain>
        <tissue evidence="3">Leaf</tissue>
    </source>
</reference>
<accession>A0A8S9PLI0</accession>
<feature type="transmembrane region" description="Helical" evidence="2">
    <location>
        <begin position="302"/>
        <end position="326"/>
    </location>
</feature>
<evidence type="ECO:0000313" key="3">
    <source>
        <dbReference type="EMBL" id="KAF3521709.1"/>
    </source>
</evidence>
<proteinExistence type="predicted"/>
<feature type="transmembrane region" description="Helical" evidence="2">
    <location>
        <begin position="123"/>
        <end position="144"/>
    </location>
</feature>
<comment type="caution">
    <text evidence="3">The sequence shown here is derived from an EMBL/GenBank/DDBJ whole genome shotgun (WGS) entry which is preliminary data.</text>
</comment>
<keyword evidence="2" id="KW-1133">Transmembrane helix</keyword>
<evidence type="ECO:0000256" key="1">
    <source>
        <dbReference type="SAM" id="MobiDB-lite"/>
    </source>
</evidence>
<dbReference type="EMBL" id="QGKX02001347">
    <property type="protein sequence ID" value="KAF3521709.1"/>
    <property type="molecule type" value="Genomic_DNA"/>
</dbReference>
<gene>
    <name evidence="3" type="ORF">F2Q69_00048211</name>
</gene>
<keyword evidence="2" id="KW-0812">Transmembrane</keyword>
<dbReference type="AlphaFoldDB" id="A0A8S9PLI0"/>
<feature type="transmembrane region" description="Helical" evidence="2">
    <location>
        <begin position="495"/>
        <end position="514"/>
    </location>
</feature>
<feature type="compositionally biased region" description="Basic residues" evidence="1">
    <location>
        <begin position="406"/>
        <end position="416"/>
    </location>
</feature>
<name>A0A8S9PLI0_BRACR</name>
<feature type="region of interest" description="Disordered" evidence="1">
    <location>
        <begin position="402"/>
        <end position="431"/>
    </location>
</feature>
<evidence type="ECO:0000256" key="2">
    <source>
        <dbReference type="SAM" id="Phobius"/>
    </source>
</evidence>